<dbReference type="GeneID" id="11849972"/>
<dbReference type="EMBL" id="CP003200">
    <property type="protein sequence ID" value="AEW63601.1"/>
    <property type="molecule type" value="Genomic_DNA"/>
</dbReference>
<evidence type="ECO:0000313" key="1">
    <source>
        <dbReference type="EMBL" id="AEW63601.1"/>
    </source>
</evidence>
<dbReference type="KEGG" id="kpm:KPHS_49030"/>
<organism evidence="1 2">
    <name type="scientific">Klebsiella pneumoniae subsp. pneumoniae (strain HS11286)</name>
    <dbReference type="NCBI Taxonomy" id="1125630"/>
    <lineage>
        <taxon>Bacteria</taxon>
        <taxon>Pseudomonadati</taxon>
        <taxon>Pseudomonadota</taxon>
        <taxon>Gammaproteobacteria</taxon>
        <taxon>Enterobacterales</taxon>
        <taxon>Enterobacteriaceae</taxon>
        <taxon>Klebsiella/Raoultella group</taxon>
        <taxon>Klebsiella</taxon>
        <taxon>Klebsiella pneumoniae complex</taxon>
    </lineage>
</organism>
<accession>A0A0H3GZD7</accession>
<sequence length="56" mass="6597">MLIFASISFLLPPTLTIQPSGLLMQINDNFTYHLMGMRLICQYFYKSWKTLTFPFC</sequence>
<dbReference type="AlphaFoldDB" id="A0A0H3GZD7"/>
<dbReference type="RefSeq" id="WP_014343438.1">
    <property type="nucleotide sequence ID" value="NC_016845.1"/>
</dbReference>
<proteinExistence type="predicted"/>
<name>A0A0H3GZD7_KLEPH</name>
<protein>
    <submittedName>
        <fullName evidence="1">Uncharacterized protein</fullName>
    </submittedName>
</protein>
<gene>
    <name evidence="1" type="ordered locus">KPHS_49030</name>
</gene>
<keyword evidence="2" id="KW-1185">Reference proteome</keyword>
<dbReference type="STRING" id="1125630.KPHS_49030"/>
<dbReference type="RefSeq" id="YP_005229203.1">
    <property type="nucleotide sequence ID" value="NC_016845.1"/>
</dbReference>
<dbReference type="Proteomes" id="UP000007841">
    <property type="component" value="Chromosome"/>
</dbReference>
<dbReference type="HOGENOM" id="CLU_3007061_0_0_6"/>
<evidence type="ECO:0000313" key="2">
    <source>
        <dbReference type="Proteomes" id="UP000007841"/>
    </source>
</evidence>
<reference evidence="1 2" key="1">
    <citation type="journal article" date="2012" name="J. Bacteriol.">
        <title>Complete genome sequence of Klebsiella pneumoniae subsp. pneumoniae HS11286, a multidrug-resistant strain isolated from human sputum.</title>
        <authorList>
            <person name="Liu P."/>
            <person name="Li P."/>
            <person name="Jiang X."/>
            <person name="Bi D."/>
            <person name="Xie Y."/>
            <person name="Tai C."/>
            <person name="Deng Z."/>
            <person name="Rajakumar K."/>
            <person name="Ou H.Y."/>
        </authorList>
    </citation>
    <scope>NUCLEOTIDE SEQUENCE [LARGE SCALE GENOMIC DNA]</scope>
    <source>
        <strain evidence="1 2">HS11286</strain>
    </source>
</reference>